<protein>
    <submittedName>
        <fullName evidence="9">Isopenicillin N synthase-like dioxygenase</fullName>
    </submittedName>
</protein>
<name>A0A562IMT8_9ACTN</name>
<proteinExistence type="inferred from homology"/>
<dbReference type="Proteomes" id="UP000321490">
    <property type="component" value="Unassembled WGS sequence"/>
</dbReference>
<dbReference type="GO" id="GO:0017000">
    <property type="term" value="P:antibiotic biosynthetic process"/>
    <property type="evidence" value="ECO:0007669"/>
    <property type="project" value="UniProtKB-KW"/>
</dbReference>
<evidence type="ECO:0000313" key="10">
    <source>
        <dbReference type="Proteomes" id="UP000321490"/>
    </source>
</evidence>
<dbReference type="GO" id="GO:0051213">
    <property type="term" value="F:dioxygenase activity"/>
    <property type="evidence" value="ECO:0007669"/>
    <property type="project" value="UniProtKB-KW"/>
</dbReference>
<dbReference type="InterPro" id="IPR005123">
    <property type="entry name" value="Oxoglu/Fe-dep_dioxygenase_dom"/>
</dbReference>
<keyword evidence="3 7" id="KW-0479">Metal-binding</keyword>
<keyword evidence="10" id="KW-1185">Reference proteome</keyword>
<dbReference type="PANTHER" id="PTHR10209:SF881">
    <property type="entry name" value="FI07970P-RELATED"/>
    <property type="match status" value="1"/>
</dbReference>
<dbReference type="OrthoDB" id="21825at2"/>
<feature type="domain" description="Fe2OG dioxygenase" evidence="8">
    <location>
        <begin position="147"/>
        <end position="265"/>
    </location>
</feature>
<dbReference type="SUPFAM" id="SSF51197">
    <property type="entry name" value="Clavaminate synthase-like"/>
    <property type="match status" value="1"/>
</dbReference>
<dbReference type="AlphaFoldDB" id="A0A562IMT8"/>
<sequence>MTVVPLVDLAPWYRGDAAARRQVATDVDRALCELGVLNVTGHPVSAALTYCVREEARSFFAQPPAVKAALACFPGGRGWVPPAPPGGTGAPPDLREQFCFGPEPEPGTWPTGTPSLRPAATAFAAGCAALAAELLRVLALALDLPEDFFVARCPADAWAADLSWYPARSAVGSVAPGQLRVGAHTDDGVLALTDHQAGIGGLQVRTPDDEWVDAPAVPGALTVNAGDLLARWTGDRWRSAPHRVLPPPVEAPAEELLALALRQDADPLALVERLPTPAAGPTRYPPVTAGEFLRDRRGSVAVG</sequence>
<dbReference type="InterPro" id="IPR026992">
    <property type="entry name" value="DIOX_N"/>
</dbReference>
<evidence type="ECO:0000256" key="5">
    <source>
        <dbReference type="ARBA" id="ARBA00023004"/>
    </source>
</evidence>
<evidence type="ECO:0000256" key="1">
    <source>
        <dbReference type="ARBA" id="ARBA00004792"/>
    </source>
</evidence>
<evidence type="ECO:0000313" key="9">
    <source>
        <dbReference type="EMBL" id="TWH71904.1"/>
    </source>
</evidence>
<dbReference type="GO" id="GO:0046872">
    <property type="term" value="F:metal ion binding"/>
    <property type="evidence" value="ECO:0007669"/>
    <property type="project" value="UniProtKB-KW"/>
</dbReference>
<evidence type="ECO:0000256" key="3">
    <source>
        <dbReference type="ARBA" id="ARBA00022723"/>
    </source>
</evidence>
<gene>
    <name evidence="9" type="ORF">JD78_00404</name>
</gene>
<evidence type="ECO:0000256" key="4">
    <source>
        <dbReference type="ARBA" id="ARBA00023002"/>
    </source>
</evidence>
<evidence type="ECO:0000256" key="7">
    <source>
        <dbReference type="RuleBase" id="RU003682"/>
    </source>
</evidence>
<comment type="caution">
    <text evidence="9">The sequence shown here is derived from an EMBL/GenBank/DDBJ whole genome shotgun (WGS) entry which is preliminary data.</text>
</comment>
<keyword evidence="5 7" id="KW-0408">Iron</keyword>
<dbReference type="InterPro" id="IPR044861">
    <property type="entry name" value="IPNS-like_FE2OG_OXY"/>
</dbReference>
<dbReference type="EMBL" id="VLKF01000001">
    <property type="protein sequence ID" value="TWH71904.1"/>
    <property type="molecule type" value="Genomic_DNA"/>
</dbReference>
<dbReference type="Pfam" id="PF14226">
    <property type="entry name" value="DIOX_N"/>
    <property type="match status" value="1"/>
</dbReference>
<accession>A0A562IMT8</accession>
<keyword evidence="9" id="KW-0223">Dioxygenase</keyword>
<dbReference type="RefSeq" id="WP_153360809.1">
    <property type="nucleotide sequence ID" value="NZ_ML762497.1"/>
</dbReference>
<evidence type="ECO:0000256" key="2">
    <source>
        <dbReference type="ARBA" id="ARBA00008056"/>
    </source>
</evidence>
<evidence type="ECO:0000256" key="6">
    <source>
        <dbReference type="ARBA" id="ARBA00023194"/>
    </source>
</evidence>
<reference evidence="9 10" key="1">
    <citation type="submission" date="2019-07" db="EMBL/GenBank/DDBJ databases">
        <title>R&amp;d 2014.</title>
        <authorList>
            <person name="Klenk H.-P."/>
        </authorList>
    </citation>
    <scope>NUCLEOTIDE SEQUENCE [LARGE SCALE GENOMIC DNA]</scope>
    <source>
        <strain evidence="9 10">DSM 45764</strain>
    </source>
</reference>
<keyword evidence="4 7" id="KW-0560">Oxidoreductase</keyword>
<keyword evidence="6" id="KW-0045">Antibiotic biosynthesis</keyword>
<dbReference type="InterPro" id="IPR027443">
    <property type="entry name" value="IPNS-like_sf"/>
</dbReference>
<organism evidence="9 10">
    <name type="scientific">Modestobacter roseus</name>
    <dbReference type="NCBI Taxonomy" id="1181884"/>
    <lineage>
        <taxon>Bacteria</taxon>
        <taxon>Bacillati</taxon>
        <taxon>Actinomycetota</taxon>
        <taxon>Actinomycetes</taxon>
        <taxon>Geodermatophilales</taxon>
        <taxon>Geodermatophilaceae</taxon>
        <taxon>Modestobacter</taxon>
    </lineage>
</organism>
<evidence type="ECO:0000259" key="8">
    <source>
        <dbReference type="PROSITE" id="PS51471"/>
    </source>
</evidence>
<comment type="pathway">
    <text evidence="1">Antibiotic biosynthesis.</text>
</comment>
<comment type="similarity">
    <text evidence="2 7">Belongs to the iron/ascorbate-dependent oxidoreductase family.</text>
</comment>
<dbReference type="PROSITE" id="PS51471">
    <property type="entry name" value="FE2OG_OXY"/>
    <property type="match status" value="1"/>
</dbReference>
<dbReference type="Pfam" id="PF03171">
    <property type="entry name" value="2OG-FeII_Oxy"/>
    <property type="match status" value="1"/>
</dbReference>
<dbReference type="PANTHER" id="PTHR10209">
    <property type="entry name" value="OXIDOREDUCTASE, 2OG-FE II OXYGENASE FAMILY PROTEIN"/>
    <property type="match status" value="1"/>
</dbReference>
<dbReference type="Gene3D" id="2.60.120.330">
    <property type="entry name" value="B-lactam Antibiotic, Isopenicillin N Synthase, Chain"/>
    <property type="match status" value="1"/>
</dbReference>